<protein>
    <submittedName>
        <fullName evidence="1">Uncharacterized protein</fullName>
    </submittedName>
</protein>
<keyword evidence="2" id="KW-1185">Reference proteome</keyword>
<evidence type="ECO:0000313" key="2">
    <source>
        <dbReference type="Proteomes" id="UP000523087"/>
    </source>
</evidence>
<proteinExistence type="predicted"/>
<reference evidence="1 2" key="1">
    <citation type="submission" date="2020-07" db="EMBL/GenBank/DDBJ databases">
        <title>Genomic Encyclopedia of Type Strains, Phase IV (KMG-IV): sequencing the most valuable type-strain genomes for metagenomic binning, comparative biology and taxonomic classification.</title>
        <authorList>
            <person name="Goeker M."/>
        </authorList>
    </citation>
    <scope>NUCLEOTIDE SEQUENCE [LARGE SCALE GENOMIC DNA]</scope>
    <source>
        <strain evidence="1 2">DSM 15730</strain>
    </source>
</reference>
<organism evidence="1 2">
    <name type="scientific">Thermaerobacillus caldiproteolyticus</name>
    <dbReference type="NCBI Taxonomy" id="247480"/>
    <lineage>
        <taxon>Bacteria</taxon>
        <taxon>Bacillati</taxon>
        <taxon>Bacillota</taxon>
        <taxon>Bacilli</taxon>
        <taxon>Bacillales</taxon>
        <taxon>Anoxybacillaceae</taxon>
        <taxon>Thermaerobacillus</taxon>
    </lineage>
</organism>
<comment type="caution">
    <text evidence="1">The sequence shown here is derived from an EMBL/GenBank/DDBJ whole genome shotgun (WGS) entry which is preliminary data.</text>
</comment>
<sequence>MFELIGEMSGPACSEPIRIDDKLNTVIHLKFPQR</sequence>
<accession>A0A7V9Z9R6</accession>
<dbReference type="EMBL" id="JACDUT010000014">
    <property type="protein sequence ID" value="MBA2876585.1"/>
    <property type="molecule type" value="Genomic_DNA"/>
</dbReference>
<gene>
    <name evidence="1" type="ORF">HNR31_003403</name>
</gene>
<dbReference type="Proteomes" id="UP000523087">
    <property type="component" value="Unassembled WGS sequence"/>
</dbReference>
<name>A0A7V9Z9R6_9BACL</name>
<dbReference type="AlphaFoldDB" id="A0A7V9Z9R6"/>
<evidence type="ECO:0000313" key="1">
    <source>
        <dbReference type="EMBL" id="MBA2876585.1"/>
    </source>
</evidence>